<keyword evidence="13" id="KW-0012">Acyltransferase</keyword>
<dbReference type="InterPro" id="IPR058240">
    <property type="entry name" value="rSAM_sf"/>
</dbReference>
<dbReference type="PATRIC" id="fig|1619123.3.peg.417"/>
<dbReference type="GO" id="GO:0046872">
    <property type="term" value="F:metal ion binding"/>
    <property type="evidence" value="ECO:0007669"/>
    <property type="project" value="UniProtKB-KW"/>
</dbReference>
<accession>A0A0G0VQG6</accession>
<dbReference type="Gene3D" id="3.40.630.30">
    <property type="match status" value="1"/>
</dbReference>
<keyword evidence="11" id="KW-0408">Iron</keyword>
<comment type="cofactor">
    <cofactor evidence="1">
        <name>[4Fe-4S] cluster</name>
        <dbReference type="ChEBI" id="CHEBI:49883"/>
    </cofactor>
</comment>
<evidence type="ECO:0000256" key="10">
    <source>
        <dbReference type="ARBA" id="ARBA00022884"/>
    </source>
</evidence>
<keyword evidence="8" id="KW-0819">tRNA processing</keyword>
<dbReference type="InterPro" id="IPR006638">
    <property type="entry name" value="Elp3/MiaA/NifB-like_rSAM"/>
</dbReference>
<evidence type="ECO:0000256" key="14">
    <source>
        <dbReference type="ARBA" id="ARBA00044771"/>
    </source>
</evidence>
<gene>
    <name evidence="17" type="ORF">UU55_C0005G0032</name>
</gene>
<dbReference type="SMART" id="SM00729">
    <property type="entry name" value="Elp3"/>
    <property type="match status" value="1"/>
</dbReference>
<dbReference type="Pfam" id="PF04055">
    <property type="entry name" value="Radical_SAM"/>
    <property type="match status" value="1"/>
</dbReference>
<dbReference type="SUPFAM" id="SSF55729">
    <property type="entry name" value="Acyl-CoA N-acyltransferases (Nat)"/>
    <property type="match status" value="1"/>
</dbReference>
<evidence type="ECO:0000256" key="2">
    <source>
        <dbReference type="ARBA" id="ARBA00005217"/>
    </source>
</evidence>
<dbReference type="GO" id="GO:0106261">
    <property type="term" value="F:tRNA uridine(34) acetyltransferase activity"/>
    <property type="evidence" value="ECO:0007669"/>
    <property type="project" value="UniProtKB-EC"/>
</dbReference>
<dbReference type="AlphaFoldDB" id="A0A0G0VQG6"/>
<dbReference type="EC" id="2.3.1.311" evidence="14"/>
<keyword evidence="7" id="KW-0949">S-adenosyl-L-methionine</keyword>
<keyword evidence="12" id="KW-0411">Iron-sulfur</keyword>
<dbReference type="Pfam" id="PF16199">
    <property type="entry name" value="Radical_SAM_C"/>
    <property type="match status" value="1"/>
</dbReference>
<dbReference type="GO" id="GO:0002926">
    <property type="term" value="P:tRNA wobble base 5-methoxycarbonylmethyl-2-thiouridinylation"/>
    <property type="evidence" value="ECO:0007669"/>
    <property type="project" value="TreeGrafter"/>
</dbReference>
<evidence type="ECO:0000256" key="3">
    <source>
        <dbReference type="ARBA" id="ARBA00005494"/>
    </source>
</evidence>
<dbReference type="InterPro" id="IPR032432">
    <property type="entry name" value="Radical_SAM_C"/>
</dbReference>
<sequence>MKKQIVDSSKIIPMIRDISNAADEKEVLKVLFRNSKGLDDTYSKATLLEEYQTLKQAGKLTLTDKDEKRFLENIKTKKIRTMSGVTPITVLTKPYPCPGKCIFCPSDIRMPKSYLSSEPGAQRAHDNKFDPYYQTYNRLVAYEKTGHPVSKIELIVLGGTWTSYPEAYQLWFIKRCFDALNDFKPETNSPYLVVKTQLPYDEKKLVNLTGTYNSIVGLSRNDKMLAGEDSTWEELFASHAKNVNALCKCTGLVIETRPDEITKDEVVRIRRLGATKVQIGIQSLNDKVLKINKRGHTVAKTAEAFTLLRETGFKIHAHWMPNLYGATPASDIKDFSKLFADKKFRPDELKIYPCSLVEGTELMGLHNSGDWKPYTEKELLHVFKNILPTVPRYCRVTRVVRDISGLDIVAGNRKTNFRQIAEAELEKDKTKLSEIRSREIKDKRVNREDLVYKETTYLTAGTKEYFLEFVTDEDKIAAFLRLSLPTRQAKISEIEDSAVLREIHVYGGSVVVGKGEVGRAQHVGLGKELIKKASDISRAAGFERLSVISSVGTRGYYSGIGFTQGALYQHLKL</sequence>
<dbReference type="PANTHER" id="PTHR11135:SF2">
    <property type="entry name" value="ELONGATOR COMPLEX PROTEIN 3"/>
    <property type="match status" value="1"/>
</dbReference>
<protein>
    <recommendedName>
        <fullName evidence="14">tRNA carboxymethyluridine synthase</fullName>
        <ecNumber evidence="14">2.3.1.311</ecNumber>
    </recommendedName>
</protein>
<dbReference type="CDD" id="cd01335">
    <property type="entry name" value="Radical_SAM"/>
    <property type="match status" value="1"/>
</dbReference>
<evidence type="ECO:0000256" key="15">
    <source>
        <dbReference type="ARBA" id="ARBA00047372"/>
    </source>
</evidence>
<dbReference type="InterPro" id="IPR034687">
    <property type="entry name" value="ELP3-like"/>
</dbReference>
<dbReference type="InterPro" id="IPR007197">
    <property type="entry name" value="rSAM"/>
</dbReference>
<evidence type="ECO:0000256" key="8">
    <source>
        <dbReference type="ARBA" id="ARBA00022694"/>
    </source>
</evidence>
<keyword evidence="6" id="KW-0808">Transferase</keyword>
<dbReference type="GO" id="GO:0051539">
    <property type="term" value="F:4 iron, 4 sulfur cluster binding"/>
    <property type="evidence" value="ECO:0007669"/>
    <property type="project" value="UniProtKB-KW"/>
</dbReference>
<dbReference type="GO" id="GO:0000049">
    <property type="term" value="F:tRNA binding"/>
    <property type="evidence" value="ECO:0007669"/>
    <property type="project" value="UniProtKB-KW"/>
</dbReference>
<evidence type="ECO:0000313" key="17">
    <source>
        <dbReference type="EMBL" id="KKS03124.1"/>
    </source>
</evidence>
<evidence type="ECO:0000256" key="5">
    <source>
        <dbReference type="ARBA" id="ARBA00022555"/>
    </source>
</evidence>
<dbReference type="InterPro" id="IPR016181">
    <property type="entry name" value="Acyl_CoA_acyltransferase"/>
</dbReference>
<keyword evidence="10" id="KW-0694">RNA-binding</keyword>
<keyword evidence="4" id="KW-0004">4Fe-4S</keyword>
<dbReference type="PANTHER" id="PTHR11135">
    <property type="entry name" value="HISTONE ACETYLTRANSFERASE-RELATED"/>
    <property type="match status" value="1"/>
</dbReference>
<comment type="pathway">
    <text evidence="2">tRNA modification.</text>
</comment>
<evidence type="ECO:0000259" key="16">
    <source>
        <dbReference type="SMART" id="SM00729"/>
    </source>
</evidence>
<name>A0A0G0VQG6_UNCKA</name>
<dbReference type="Gene3D" id="3.30.750.200">
    <property type="match status" value="1"/>
</dbReference>
<dbReference type="NCBIfam" id="TIGR01211">
    <property type="entry name" value="ELP3"/>
    <property type="match status" value="1"/>
</dbReference>
<dbReference type="SFLD" id="SFLDG01086">
    <property type="entry name" value="elongater_protein-like"/>
    <property type="match status" value="1"/>
</dbReference>
<evidence type="ECO:0000313" key="18">
    <source>
        <dbReference type="Proteomes" id="UP000033947"/>
    </source>
</evidence>
<keyword evidence="5" id="KW-0820">tRNA-binding</keyword>
<dbReference type="InterPro" id="IPR039661">
    <property type="entry name" value="ELP3"/>
</dbReference>
<dbReference type="GO" id="GO:0005737">
    <property type="term" value="C:cytoplasm"/>
    <property type="evidence" value="ECO:0007669"/>
    <property type="project" value="TreeGrafter"/>
</dbReference>
<proteinExistence type="inferred from homology"/>
<evidence type="ECO:0000256" key="11">
    <source>
        <dbReference type="ARBA" id="ARBA00023004"/>
    </source>
</evidence>
<dbReference type="SUPFAM" id="SSF102114">
    <property type="entry name" value="Radical SAM enzymes"/>
    <property type="match status" value="1"/>
</dbReference>
<evidence type="ECO:0000256" key="4">
    <source>
        <dbReference type="ARBA" id="ARBA00022485"/>
    </source>
</evidence>
<comment type="caution">
    <text evidence="17">The sequence shown here is derived from an EMBL/GenBank/DDBJ whole genome shotgun (WGS) entry which is preliminary data.</text>
</comment>
<feature type="domain" description="Elp3/MiaA/NifB-like radical SAM core" evidence="16">
    <location>
        <begin position="87"/>
        <end position="385"/>
    </location>
</feature>
<evidence type="ECO:0000256" key="6">
    <source>
        <dbReference type="ARBA" id="ARBA00022679"/>
    </source>
</evidence>
<evidence type="ECO:0000256" key="12">
    <source>
        <dbReference type="ARBA" id="ARBA00023014"/>
    </source>
</evidence>
<organism evidence="17 18">
    <name type="scientific">candidate division WWE3 bacterium GW2011_GWC2_41_23</name>
    <dbReference type="NCBI Taxonomy" id="1619123"/>
    <lineage>
        <taxon>Bacteria</taxon>
        <taxon>Katanobacteria</taxon>
    </lineage>
</organism>
<evidence type="ECO:0000256" key="1">
    <source>
        <dbReference type="ARBA" id="ARBA00001966"/>
    </source>
</evidence>
<dbReference type="SFLD" id="SFLDF00344">
    <property type="entry name" value="ELP3-like"/>
    <property type="match status" value="1"/>
</dbReference>
<dbReference type="EMBL" id="LCBB01000005">
    <property type="protein sequence ID" value="KKS03124.1"/>
    <property type="molecule type" value="Genomic_DNA"/>
</dbReference>
<reference evidence="17 18" key="1">
    <citation type="journal article" date="2015" name="Nature">
        <title>rRNA introns, odd ribosomes, and small enigmatic genomes across a large radiation of phyla.</title>
        <authorList>
            <person name="Brown C.T."/>
            <person name="Hug L.A."/>
            <person name="Thomas B.C."/>
            <person name="Sharon I."/>
            <person name="Castelle C.J."/>
            <person name="Singh A."/>
            <person name="Wilkins M.J."/>
            <person name="Williams K.H."/>
            <person name="Banfield J.F."/>
        </authorList>
    </citation>
    <scope>NUCLEOTIDE SEQUENCE [LARGE SCALE GENOMIC DNA]</scope>
</reference>
<dbReference type="Proteomes" id="UP000033947">
    <property type="component" value="Unassembled WGS sequence"/>
</dbReference>
<evidence type="ECO:0000256" key="13">
    <source>
        <dbReference type="ARBA" id="ARBA00023315"/>
    </source>
</evidence>
<evidence type="ECO:0000256" key="9">
    <source>
        <dbReference type="ARBA" id="ARBA00022723"/>
    </source>
</evidence>
<dbReference type="SFLD" id="SFLDS00029">
    <property type="entry name" value="Radical_SAM"/>
    <property type="match status" value="1"/>
</dbReference>
<keyword evidence="9" id="KW-0479">Metal-binding</keyword>
<comment type="similarity">
    <text evidence="3">Belongs to the ELP3 family.</text>
</comment>
<dbReference type="GO" id="GO:0033588">
    <property type="term" value="C:elongator holoenzyme complex"/>
    <property type="evidence" value="ECO:0007669"/>
    <property type="project" value="TreeGrafter"/>
</dbReference>
<comment type="catalytic activity">
    <reaction evidence="15">
        <text>uridine(34) in tRNA + acetyl-CoA + S-adenosyl-L-methionine + H2O = 5-(carboxymethyl)uridine(34) in tRNA + 5'-deoxyadenosine + L-methionine + CoA + 2 H(+)</text>
        <dbReference type="Rhea" id="RHEA:61020"/>
        <dbReference type="Rhea" id="RHEA-COMP:10407"/>
        <dbReference type="Rhea" id="RHEA-COMP:11727"/>
        <dbReference type="ChEBI" id="CHEBI:15377"/>
        <dbReference type="ChEBI" id="CHEBI:15378"/>
        <dbReference type="ChEBI" id="CHEBI:17319"/>
        <dbReference type="ChEBI" id="CHEBI:57287"/>
        <dbReference type="ChEBI" id="CHEBI:57288"/>
        <dbReference type="ChEBI" id="CHEBI:57844"/>
        <dbReference type="ChEBI" id="CHEBI:59789"/>
        <dbReference type="ChEBI" id="CHEBI:65315"/>
        <dbReference type="ChEBI" id="CHEBI:74882"/>
        <dbReference type="EC" id="2.3.1.311"/>
    </reaction>
    <physiologicalReaction direction="left-to-right" evidence="15">
        <dbReference type="Rhea" id="RHEA:61021"/>
    </physiologicalReaction>
</comment>
<evidence type="ECO:0000256" key="7">
    <source>
        <dbReference type="ARBA" id="ARBA00022691"/>
    </source>
</evidence>